<evidence type="ECO:0000313" key="4">
    <source>
        <dbReference type="EMBL" id="EDV05946.1"/>
    </source>
</evidence>
<dbReference type="EC" id="3.2.2.n1" evidence="3"/>
<name>B3C967_9BACE</name>
<gene>
    <name evidence="4" type="ORF">BACINT_01031</name>
</gene>
<keyword evidence="3" id="KW-0203">Cytokinin biosynthesis</keyword>
<evidence type="ECO:0000256" key="3">
    <source>
        <dbReference type="RuleBase" id="RU363015"/>
    </source>
</evidence>
<dbReference type="Proteomes" id="UP000004596">
    <property type="component" value="Unassembled WGS sequence"/>
</dbReference>
<dbReference type="PANTHER" id="PTHR31223">
    <property type="entry name" value="LOG FAMILY PROTEIN YJL055W"/>
    <property type="match status" value="1"/>
</dbReference>
<dbReference type="EMBL" id="ABJL02000007">
    <property type="protein sequence ID" value="EDV05946.1"/>
    <property type="molecule type" value="Genomic_DNA"/>
</dbReference>
<dbReference type="Pfam" id="PF03641">
    <property type="entry name" value="Lysine_decarbox"/>
    <property type="match status" value="1"/>
</dbReference>
<accession>B3C967</accession>
<dbReference type="RefSeq" id="WP_007660989.1">
    <property type="nucleotide sequence ID" value="NZ_ABJL02000007.1"/>
</dbReference>
<reference evidence="4 5" key="2">
    <citation type="submission" date="2008-04" db="EMBL/GenBank/DDBJ databases">
        <authorList>
            <person name="Fulton L."/>
            <person name="Clifton S."/>
            <person name="Fulton B."/>
            <person name="Xu J."/>
            <person name="Minx P."/>
            <person name="Pepin K.H."/>
            <person name="Johnson M."/>
            <person name="Thiruvilangam P."/>
            <person name="Bhonagiri V."/>
            <person name="Nash W.E."/>
            <person name="Mardis E.R."/>
            <person name="Wilson R.K."/>
        </authorList>
    </citation>
    <scope>NUCLEOTIDE SEQUENCE [LARGE SCALE GENOMIC DNA]</scope>
    <source>
        <strain evidence="4 5">DSM 17393</strain>
    </source>
</reference>
<comment type="catalytic activity">
    <reaction evidence="1">
        <text>AMP + H2O = D-ribose 5-phosphate + adenine</text>
        <dbReference type="Rhea" id="RHEA:20129"/>
        <dbReference type="ChEBI" id="CHEBI:15377"/>
        <dbReference type="ChEBI" id="CHEBI:16708"/>
        <dbReference type="ChEBI" id="CHEBI:78346"/>
        <dbReference type="ChEBI" id="CHEBI:456215"/>
        <dbReference type="EC" id="3.2.2.4"/>
    </reaction>
</comment>
<dbReference type="SUPFAM" id="SSF102405">
    <property type="entry name" value="MCP/YpsA-like"/>
    <property type="match status" value="1"/>
</dbReference>
<keyword evidence="3" id="KW-0378">Hydrolase</keyword>
<protein>
    <recommendedName>
        <fullName evidence="3">Cytokinin riboside 5'-monophosphate phosphoribohydrolase</fullName>
        <ecNumber evidence="3">3.2.2.n1</ecNumber>
    </recommendedName>
</protein>
<dbReference type="GO" id="GO:0005829">
    <property type="term" value="C:cytosol"/>
    <property type="evidence" value="ECO:0007669"/>
    <property type="project" value="TreeGrafter"/>
</dbReference>
<dbReference type="NCBIfam" id="TIGR00730">
    <property type="entry name" value="Rossman fold protein, TIGR00730 family"/>
    <property type="match status" value="1"/>
</dbReference>
<dbReference type="GO" id="GO:0008714">
    <property type="term" value="F:AMP nucleosidase activity"/>
    <property type="evidence" value="ECO:0007669"/>
    <property type="project" value="UniProtKB-EC"/>
</dbReference>
<evidence type="ECO:0000256" key="2">
    <source>
        <dbReference type="ARBA" id="ARBA00006763"/>
    </source>
</evidence>
<evidence type="ECO:0000313" key="5">
    <source>
        <dbReference type="Proteomes" id="UP000004596"/>
    </source>
</evidence>
<dbReference type="STRING" id="471870.BACINT_01031"/>
<sequence length="195" mass="21437">MNKITSVCVYCASSTKIASAYFEAARELGTLLGQRHIRLINGAGGIGLMRATADAVLAAGGEVTGVIPHFMVEQGWQHKGLTEMIEVENMHQRKQKMADLSDAVIALPGGCGTLEELLEIITWKQLGLYLNPVVILNTNNFFDPLLAMLQHAMDENFMREQHGAIWHVASTPQEAVELIHTIPVWDSSIRKFAAI</sequence>
<dbReference type="GeneID" id="26158469"/>
<dbReference type="PANTHER" id="PTHR31223:SF70">
    <property type="entry name" value="LOG FAMILY PROTEIN YJL055W"/>
    <property type="match status" value="1"/>
</dbReference>
<dbReference type="AlphaFoldDB" id="B3C967"/>
<dbReference type="InterPro" id="IPR005269">
    <property type="entry name" value="LOG"/>
</dbReference>
<dbReference type="InterPro" id="IPR031100">
    <property type="entry name" value="LOG_fam"/>
</dbReference>
<dbReference type="eggNOG" id="COG1611">
    <property type="taxonomic scope" value="Bacteria"/>
</dbReference>
<dbReference type="OrthoDB" id="9801098at2"/>
<dbReference type="GO" id="GO:0009691">
    <property type="term" value="P:cytokinin biosynthetic process"/>
    <property type="evidence" value="ECO:0007669"/>
    <property type="project" value="UniProtKB-UniRule"/>
</dbReference>
<dbReference type="Gene3D" id="3.40.50.450">
    <property type="match status" value="1"/>
</dbReference>
<comment type="caution">
    <text evidence="4">The sequence shown here is derived from an EMBL/GenBank/DDBJ whole genome shotgun (WGS) entry which is preliminary data.</text>
</comment>
<proteinExistence type="inferred from homology"/>
<organism evidence="4 5">
    <name type="scientific">Bacteroides intestinalis DSM 17393</name>
    <dbReference type="NCBI Taxonomy" id="471870"/>
    <lineage>
        <taxon>Bacteria</taxon>
        <taxon>Pseudomonadati</taxon>
        <taxon>Bacteroidota</taxon>
        <taxon>Bacteroidia</taxon>
        <taxon>Bacteroidales</taxon>
        <taxon>Bacteroidaceae</taxon>
        <taxon>Bacteroides</taxon>
    </lineage>
</organism>
<evidence type="ECO:0000256" key="1">
    <source>
        <dbReference type="ARBA" id="ARBA00000274"/>
    </source>
</evidence>
<reference evidence="4 5" key="1">
    <citation type="submission" date="2008-04" db="EMBL/GenBank/DDBJ databases">
        <title>Draft genome sequence of Bacteroides intestinalis (DSM 17393).</title>
        <authorList>
            <person name="Sudarsanam P."/>
            <person name="Ley R."/>
            <person name="Guruge J."/>
            <person name="Turnbaugh P.J."/>
            <person name="Mahowald M."/>
            <person name="Liep D."/>
            <person name="Gordon J."/>
        </authorList>
    </citation>
    <scope>NUCLEOTIDE SEQUENCE [LARGE SCALE GENOMIC DNA]</scope>
    <source>
        <strain evidence="4 5">DSM 17393</strain>
    </source>
</reference>
<comment type="similarity">
    <text evidence="2 3">Belongs to the LOG family.</text>
</comment>